<dbReference type="RefSeq" id="WP_165344024.1">
    <property type="nucleotide sequence ID" value="NZ_JAAKZX010000185.1"/>
</dbReference>
<evidence type="ECO:0000256" key="4">
    <source>
        <dbReference type="ARBA" id="ARBA00022737"/>
    </source>
</evidence>
<dbReference type="Pfam" id="PF00668">
    <property type="entry name" value="Condensation"/>
    <property type="match status" value="2"/>
</dbReference>
<dbReference type="PANTHER" id="PTHR45527:SF1">
    <property type="entry name" value="FATTY ACID SYNTHASE"/>
    <property type="match status" value="1"/>
</dbReference>
<dbReference type="SUPFAM" id="SSF52777">
    <property type="entry name" value="CoA-dependent acyltransferases"/>
    <property type="match status" value="4"/>
</dbReference>
<evidence type="ECO:0000256" key="3">
    <source>
        <dbReference type="ARBA" id="ARBA00022553"/>
    </source>
</evidence>
<evidence type="ECO:0000256" key="2">
    <source>
        <dbReference type="ARBA" id="ARBA00022450"/>
    </source>
</evidence>
<dbReference type="InterPro" id="IPR023213">
    <property type="entry name" value="CAT-like_dom_sf"/>
</dbReference>
<comment type="cofactor">
    <cofactor evidence="1">
        <name>pantetheine 4'-phosphate</name>
        <dbReference type="ChEBI" id="CHEBI:47942"/>
    </cofactor>
</comment>
<feature type="non-terminal residue" evidence="6">
    <location>
        <position position="1819"/>
    </location>
</feature>
<gene>
    <name evidence="6" type="ORF">G6048_37270</name>
</gene>
<dbReference type="Pfam" id="PF08242">
    <property type="entry name" value="Methyltransf_12"/>
    <property type="match status" value="1"/>
</dbReference>
<dbReference type="NCBIfam" id="TIGR01733">
    <property type="entry name" value="AA-adenyl-dom"/>
    <property type="match status" value="1"/>
</dbReference>
<dbReference type="SUPFAM" id="SSF47336">
    <property type="entry name" value="ACP-like"/>
    <property type="match status" value="1"/>
</dbReference>
<dbReference type="InterPro" id="IPR009081">
    <property type="entry name" value="PP-bd_ACP"/>
</dbReference>
<dbReference type="PROSITE" id="PS50075">
    <property type="entry name" value="CARRIER"/>
    <property type="match status" value="1"/>
</dbReference>
<keyword evidence="4" id="KW-0677">Repeat</keyword>
<dbReference type="InterPro" id="IPR029063">
    <property type="entry name" value="SAM-dependent_MTases_sf"/>
</dbReference>
<keyword evidence="3" id="KW-0597">Phosphoprotein</keyword>
<dbReference type="Gene3D" id="2.30.38.10">
    <property type="entry name" value="Luciferase, Domain 3"/>
    <property type="match status" value="1"/>
</dbReference>
<dbReference type="Gene3D" id="3.30.559.30">
    <property type="entry name" value="Nonribosomal peptide synthetase, condensation domain"/>
    <property type="match status" value="2"/>
</dbReference>
<dbReference type="InterPro" id="IPR010071">
    <property type="entry name" value="AA_adenyl_dom"/>
</dbReference>
<organism evidence="6 7">
    <name type="scientific">Streptomyces ureilyticus</name>
    <dbReference type="NCBI Taxonomy" id="1775131"/>
    <lineage>
        <taxon>Bacteria</taxon>
        <taxon>Bacillati</taxon>
        <taxon>Actinomycetota</taxon>
        <taxon>Actinomycetes</taxon>
        <taxon>Kitasatosporales</taxon>
        <taxon>Streptomycetaceae</taxon>
        <taxon>Streptomyces</taxon>
    </lineage>
</organism>
<dbReference type="SUPFAM" id="SSF53335">
    <property type="entry name" value="S-adenosyl-L-methionine-dependent methyltransferases"/>
    <property type="match status" value="1"/>
</dbReference>
<dbReference type="InterPro" id="IPR000873">
    <property type="entry name" value="AMP-dep_synth/lig_dom"/>
</dbReference>
<dbReference type="Pfam" id="PF00550">
    <property type="entry name" value="PP-binding"/>
    <property type="match status" value="1"/>
</dbReference>
<dbReference type="PROSITE" id="PS00455">
    <property type="entry name" value="AMP_BINDING"/>
    <property type="match status" value="1"/>
</dbReference>
<dbReference type="Gene3D" id="3.30.559.10">
    <property type="entry name" value="Chloramphenicol acetyltransferase-like domain"/>
    <property type="match status" value="2"/>
</dbReference>
<dbReference type="InterPro" id="IPR013217">
    <property type="entry name" value="Methyltransf_12"/>
</dbReference>
<dbReference type="InterPro" id="IPR029058">
    <property type="entry name" value="AB_hydrolase_fold"/>
</dbReference>
<dbReference type="Gene3D" id="3.40.50.980">
    <property type="match status" value="2"/>
</dbReference>
<evidence type="ECO:0000256" key="1">
    <source>
        <dbReference type="ARBA" id="ARBA00001957"/>
    </source>
</evidence>
<dbReference type="InterPro" id="IPR006162">
    <property type="entry name" value="Ppantetheine_attach_site"/>
</dbReference>
<keyword evidence="7" id="KW-1185">Reference proteome</keyword>
<dbReference type="Gene3D" id="3.40.50.1820">
    <property type="entry name" value="alpha/beta hydrolase"/>
    <property type="match status" value="1"/>
</dbReference>
<sequence length="1819" mass="195100">MQETRKILQPALPAQFGVGVARRREPNSVQYNCAISFSGAGHLDRDLLERAIRSATQHDEALRPCLHVMDLTSVSDAEDVAQAWVDGDLAQVGDLMSGEALLSHALFLLPDQQFTFYVRFHRALLDEHHAMVYCERIADAYSALSRGDLPGDVEEGEGIEGTDGAEWFDRTEESLSPARLKRDQAYWSQAFTELPAPVNLGQGPSVSAEPVQSISTTLPLDLVAKVRRAAERLGRPWPVLGIAAAAVYAHRMTAIDDAITGVNDVIVDVPVPARPTGSARVTMAKSAHVPLHVAVTDSMSFSELVDQVSRKIGMLVEFLDTRLSFAECRTVTQALASASVRDLSLHLHGGADGSASAIGLKIEANSRIYSAEEMTLHAQRFLACASELVDRPGTPLEGRDLLAPVERERLLGEFNDTARGVPVGTASELFEAQVARTPDAVAVICGDARVSYGELNARANRLARVLVKRGVGPERLVGLALPRSADMVVAVLAVLKAGGAFLPIDTDYPGERIAFMLRDAEPVCVLTTGGVASGLPVWDAGRVLCVDDDEVAAETTAMEVEDLAAGERLGSLRAESAAYVIYTSGSTGRPKGVSVTHTGLVSLVVLEADRFGVGVGSRVLQFASPSFDAAVCELMVALVSGAGLVVPDAGSRVDVAGRLASLVQEHSVTHAWLVPSVLAGVDPSDVPSLRVLVLGGEPCAPDVVARWSVGRRLFNAYGPTETTVYVTLSDVLVGGVVPPIGRPVWNTRVYVLDGGLRLVAPGVVGELYVGGAGLARGYLKRAGLTAGRFVADPFGPAGGRLYRTGDLVRWGTDGQLEFVGRADDQVKVRGFRIETGEVETVLAEHPGVGQAVVTVREDRPGDKRLVGYVVPVGIAADPDTVAGAAAEQVDEWRKMCDSVYSGEEAGKAGLGEDFVSWNNSYDGAPIPLREMRAWRDAAVARITEAAPRRVLEIGVGSGLLLGPLVPHVEEYWATDFSASAIHRLTDQVNAAGYGDRVTLRCQPAVDFEGLPTGRFDTVVLNSIVQYFPDADYLAEVLDGALNVLAPGGRIFIGDVRNRASLRAFHTAIRTGSAAAAADNAQLRAAVEQSMAMEKELVIEPDFFAVWAEGRSDVVAVDIRLKRGADHNELTRHRYEVALHKRRTTGDAVSACEDVVSLEDIPELVWGEGELDTPEALFRTLAGLLEQADPSGQSPGTGPIRLTGITNRRLAAEATAERALAEGASPQRTQLLLDGAERRAGYEGAPQTGEIDEFGQAEEPARVDPEALHDWCARHGCRVLTTWSRHGADAFDAVILPQAGPEDVTRESKVSGAATHGGTTVYTDVYRPHGVGGRLQDLVNDPLGFRTTGQLLADLREHLRGRLPEYLVPSVLVTVDSLPLTANGKLDRAALPAPDLAGLVSERGPRNSREELLCGLFAQVLGLPRVGIDDSFFALGGDSISSIQLVSRAREAGLELSSRLVFEHQTVMALAALADDLTAADGAVNEPFLVGTDQVHLDEWAAENVVVEDVLPLSPLQEGLLFHTLFDEDAADVYNTQQVVDLAGALDVEVLRRSVETLIDRHASLRASFRQGSGGELVQVIAGSVTVPWRELDLIDHTEVDQIERVAQLLEEEQFVQFDIAGAPLMRFVVVRLAADRHKLVITTHHILLDGWSLPLVLRELFDLYARGGNGGGLPLPVPYRRHLAWLAKQDNTVTEAVWRETLAGVEPTRIAPAGHRPQARAHQLTTVELSAGLSAGVAELARRHGLTVNTVLQSAWALLLARLTGKDDVVFGMTVSGRPAEIPGIEQMVGLLINTVPVRVRLDPSQSLTELMARVQEEQ</sequence>
<dbReference type="SUPFAM" id="SSF56801">
    <property type="entry name" value="Acetyl-CoA synthetase-like"/>
    <property type="match status" value="1"/>
</dbReference>
<dbReference type="EMBL" id="JAAKZX010000185">
    <property type="protein sequence ID" value="NGO47505.1"/>
    <property type="molecule type" value="Genomic_DNA"/>
</dbReference>
<dbReference type="PANTHER" id="PTHR45527">
    <property type="entry name" value="NONRIBOSOMAL PEPTIDE SYNTHETASE"/>
    <property type="match status" value="1"/>
</dbReference>
<dbReference type="InterPro" id="IPR020845">
    <property type="entry name" value="AMP-binding_CS"/>
</dbReference>
<dbReference type="Proteomes" id="UP001518140">
    <property type="component" value="Unassembled WGS sequence"/>
</dbReference>
<evidence type="ECO:0000259" key="5">
    <source>
        <dbReference type="PROSITE" id="PS50075"/>
    </source>
</evidence>
<protein>
    <submittedName>
        <fullName evidence="6">Amino acid adenylation domain-containing protein</fullName>
    </submittedName>
</protein>
<dbReference type="InterPro" id="IPR020806">
    <property type="entry name" value="PKS_PP-bd"/>
</dbReference>
<dbReference type="CDD" id="cd02440">
    <property type="entry name" value="AdoMet_MTases"/>
    <property type="match status" value="1"/>
</dbReference>
<dbReference type="InterPro" id="IPR045851">
    <property type="entry name" value="AMP-bd_C_sf"/>
</dbReference>
<dbReference type="InterPro" id="IPR036736">
    <property type="entry name" value="ACP-like_sf"/>
</dbReference>
<evidence type="ECO:0000313" key="6">
    <source>
        <dbReference type="EMBL" id="NGO47505.1"/>
    </source>
</evidence>
<dbReference type="PROSITE" id="PS00012">
    <property type="entry name" value="PHOSPHOPANTETHEINE"/>
    <property type="match status" value="1"/>
</dbReference>
<dbReference type="SMART" id="SM00823">
    <property type="entry name" value="PKS_PP"/>
    <property type="match status" value="1"/>
</dbReference>
<name>A0ABX0E246_9ACTN</name>
<dbReference type="InterPro" id="IPR001242">
    <property type="entry name" value="Condensation_dom"/>
</dbReference>
<feature type="domain" description="Carrier" evidence="5">
    <location>
        <begin position="1403"/>
        <end position="1477"/>
    </location>
</feature>
<dbReference type="Gene3D" id="3.30.300.30">
    <property type="match status" value="2"/>
</dbReference>
<evidence type="ECO:0000313" key="7">
    <source>
        <dbReference type="Proteomes" id="UP001518140"/>
    </source>
</evidence>
<comment type="caution">
    <text evidence="6">The sequence shown here is derived from an EMBL/GenBank/DDBJ whole genome shotgun (WGS) entry which is preliminary data.</text>
</comment>
<proteinExistence type="predicted"/>
<dbReference type="Pfam" id="PF00501">
    <property type="entry name" value="AMP-binding"/>
    <property type="match status" value="1"/>
</dbReference>
<keyword evidence="2" id="KW-0596">Phosphopantetheine</keyword>
<reference evidence="6 7" key="1">
    <citation type="submission" date="2020-02" db="EMBL/GenBank/DDBJ databases">
        <title>Whole-genome analyses of novel actinobacteria.</title>
        <authorList>
            <person name="Sahin N."/>
            <person name="Tokatli A."/>
        </authorList>
    </citation>
    <scope>NUCLEOTIDE SEQUENCE [LARGE SCALE GENOMIC DNA]</scope>
    <source>
        <strain evidence="6 7">YC419</strain>
    </source>
</reference>
<dbReference type="Gene3D" id="3.40.50.150">
    <property type="entry name" value="Vaccinia Virus protein VP39"/>
    <property type="match status" value="1"/>
</dbReference>
<accession>A0ABX0E246</accession>